<organism evidence="11">
    <name type="scientific">Campoletis chlorideae</name>
    <dbReference type="NCBI Taxonomy" id="219166"/>
    <lineage>
        <taxon>Eukaryota</taxon>
        <taxon>Metazoa</taxon>
        <taxon>Ecdysozoa</taxon>
        <taxon>Arthropoda</taxon>
        <taxon>Hexapoda</taxon>
        <taxon>Insecta</taxon>
        <taxon>Pterygota</taxon>
        <taxon>Neoptera</taxon>
        <taxon>Endopterygota</taxon>
        <taxon>Hymenoptera</taxon>
        <taxon>Apocrita</taxon>
        <taxon>Ichneumonoidea</taxon>
        <taxon>Ichneumonidae</taxon>
        <taxon>Campopleginae</taxon>
        <taxon>Dusona group</taxon>
        <taxon>Campoletis</taxon>
    </lineage>
</organism>
<evidence type="ECO:0000256" key="7">
    <source>
        <dbReference type="ARBA" id="ARBA00023136"/>
    </source>
</evidence>
<keyword evidence="6 10" id="KW-1133">Transmembrane helix</keyword>
<feature type="transmembrane region" description="Helical" evidence="10">
    <location>
        <begin position="53"/>
        <end position="71"/>
    </location>
</feature>
<evidence type="ECO:0000313" key="11">
    <source>
        <dbReference type="EMBL" id="AXM05207.1"/>
    </source>
</evidence>
<dbReference type="AlphaFoldDB" id="A0A346D437"/>
<keyword evidence="3 10" id="KW-0716">Sensory transduction</keyword>
<evidence type="ECO:0000256" key="6">
    <source>
        <dbReference type="ARBA" id="ARBA00022989"/>
    </source>
</evidence>
<evidence type="ECO:0000256" key="2">
    <source>
        <dbReference type="ARBA" id="ARBA00022475"/>
    </source>
</evidence>
<keyword evidence="9 10" id="KW-0807">Transducer</keyword>
<reference evidence="11" key="2">
    <citation type="submission" date="2018-01" db="EMBL/GenBank/DDBJ databases">
        <authorList>
            <person name="Gaut B.S."/>
            <person name="Morton B.R."/>
            <person name="Clegg M.T."/>
            <person name="Duvall M.R."/>
        </authorList>
    </citation>
    <scope>NUCLEOTIDE SEQUENCE</scope>
    <source>
        <strain evidence="11">CchlOR87</strain>
    </source>
</reference>
<evidence type="ECO:0000256" key="3">
    <source>
        <dbReference type="ARBA" id="ARBA00022606"/>
    </source>
</evidence>
<evidence type="ECO:0000256" key="5">
    <source>
        <dbReference type="ARBA" id="ARBA00022725"/>
    </source>
</evidence>
<dbReference type="Pfam" id="PF02949">
    <property type="entry name" value="7tm_6"/>
    <property type="match status" value="1"/>
</dbReference>
<dbReference type="GO" id="GO:0005549">
    <property type="term" value="F:odorant binding"/>
    <property type="evidence" value="ECO:0007669"/>
    <property type="project" value="InterPro"/>
</dbReference>
<comment type="similarity">
    <text evidence="10">Belongs to the insect chemoreceptor superfamily. Heteromeric odorant receptor channel (TC 1.A.69) family.</text>
</comment>
<dbReference type="GO" id="GO:0005886">
    <property type="term" value="C:plasma membrane"/>
    <property type="evidence" value="ECO:0007669"/>
    <property type="project" value="UniProtKB-SubCell"/>
</dbReference>
<evidence type="ECO:0000256" key="10">
    <source>
        <dbReference type="RuleBase" id="RU351113"/>
    </source>
</evidence>
<feature type="transmembrane region" description="Helical" evidence="10">
    <location>
        <begin position="256"/>
        <end position="279"/>
    </location>
</feature>
<proteinExistence type="evidence at transcript level"/>
<feature type="transmembrane region" description="Helical" evidence="10">
    <location>
        <begin position="167"/>
        <end position="187"/>
    </location>
</feature>
<dbReference type="GO" id="GO:0007165">
    <property type="term" value="P:signal transduction"/>
    <property type="evidence" value="ECO:0007669"/>
    <property type="project" value="UniProtKB-KW"/>
</dbReference>
<dbReference type="PANTHER" id="PTHR21137">
    <property type="entry name" value="ODORANT RECEPTOR"/>
    <property type="match status" value="1"/>
</dbReference>
<keyword evidence="5 10" id="KW-0552">Olfaction</keyword>
<name>A0A346D437_9HYME</name>
<feature type="transmembrane region" description="Helical" evidence="10">
    <location>
        <begin position="113"/>
        <end position="135"/>
    </location>
</feature>
<keyword evidence="2" id="KW-1003">Cell membrane</keyword>
<sequence>MSLKLIGTWPEQTFLTRCLIQIVVSANVISIMIPEIVYVKTTWFDVEVFLEWVPTFTILFISFIQLVNLSFHSKNFRSILDHICSDWERFSDSPNIEILHKYGARGCWITKTYLGWMYAACLCYVVMPLTMPVILESFQPTDSKDPNRTKELIYLYNANYGVNSDDYYYIIFGHMFFESWVTIISVLSNDVMYFTCVEHACALFEIVGENLKRIRGNETPADDSKEDINYKIICHCIDLHKEAIIFTSLIDSSYSACLLVVIGGSLILLSVTGLQVLMYRDELGQLIRFGSYSIAQIFHLYLNSIPGQKIMDHSLSIFDYAYSVDWHNLTPKAQKLIILMMIRSLRPCQITAGKMYIVTMENYSAVMQTSMSFFTVLSSMQ</sequence>
<evidence type="ECO:0000256" key="1">
    <source>
        <dbReference type="ARBA" id="ARBA00004651"/>
    </source>
</evidence>
<protein>
    <recommendedName>
        <fullName evidence="10">Odorant receptor</fullName>
    </recommendedName>
</protein>
<reference evidence="11" key="1">
    <citation type="journal article" date="2018" name="Insect Mol. Biol.">
        <title>An odorant receptor mediates the attractiveness of cis-jasmone to Campoletis chlorideae, the endoparasitoid of Helicoverpa armigera.</title>
        <authorList>
            <person name="Sun Y.L."/>
            <person name="Dong J.F."/>
            <person name="Ning C."/>
            <person name="Ding P.P."/>
            <person name="Huang L.Q."/>
            <person name="Sun J.G."/>
            <person name="Wang C.Z."/>
        </authorList>
    </citation>
    <scope>NUCLEOTIDE SEQUENCE</scope>
    <source>
        <strain evidence="11">CchlOR87</strain>
    </source>
</reference>
<evidence type="ECO:0000256" key="9">
    <source>
        <dbReference type="ARBA" id="ARBA00023224"/>
    </source>
</evidence>
<dbReference type="InterPro" id="IPR004117">
    <property type="entry name" value="7tm6_olfct_rcpt"/>
</dbReference>
<evidence type="ECO:0000256" key="8">
    <source>
        <dbReference type="ARBA" id="ARBA00023170"/>
    </source>
</evidence>
<comment type="caution">
    <text evidence="10">Lacks conserved residue(s) required for the propagation of feature annotation.</text>
</comment>
<accession>A0A346D437</accession>
<comment type="subcellular location">
    <subcellularLocation>
        <location evidence="1 10">Cell membrane</location>
        <topology evidence="1 10">Multi-pass membrane protein</topology>
    </subcellularLocation>
</comment>
<dbReference type="EMBL" id="MG859379">
    <property type="protein sequence ID" value="AXM05207.1"/>
    <property type="molecule type" value="mRNA"/>
</dbReference>
<dbReference type="GO" id="GO:0004984">
    <property type="term" value="F:olfactory receptor activity"/>
    <property type="evidence" value="ECO:0007669"/>
    <property type="project" value="InterPro"/>
</dbReference>
<keyword evidence="7 10" id="KW-0472">Membrane</keyword>
<dbReference type="PANTHER" id="PTHR21137:SF35">
    <property type="entry name" value="ODORANT RECEPTOR 19A-RELATED"/>
    <property type="match status" value="1"/>
</dbReference>
<evidence type="ECO:0000256" key="4">
    <source>
        <dbReference type="ARBA" id="ARBA00022692"/>
    </source>
</evidence>
<keyword evidence="4 10" id="KW-0812">Transmembrane</keyword>
<feature type="transmembrane region" description="Helical" evidence="10">
    <location>
        <begin position="14"/>
        <end position="33"/>
    </location>
</feature>
<keyword evidence="8 10" id="KW-0675">Receptor</keyword>